<organism evidence="3 4">
    <name type="scientific">Apiospora rasikravindrae</name>
    <dbReference type="NCBI Taxonomy" id="990691"/>
    <lineage>
        <taxon>Eukaryota</taxon>
        <taxon>Fungi</taxon>
        <taxon>Dikarya</taxon>
        <taxon>Ascomycota</taxon>
        <taxon>Pezizomycotina</taxon>
        <taxon>Sordariomycetes</taxon>
        <taxon>Xylariomycetidae</taxon>
        <taxon>Amphisphaeriales</taxon>
        <taxon>Apiosporaceae</taxon>
        <taxon>Apiospora</taxon>
    </lineage>
</organism>
<feature type="region of interest" description="Disordered" evidence="2">
    <location>
        <begin position="201"/>
        <end position="220"/>
    </location>
</feature>
<feature type="region of interest" description="Disordered" evidence="2">
    <location>
        <begin position="240"/>
        <end position="342"/>
    </location>
</feature>
<keyword evidence="4" id="KW-1185">Reference proteome</keyword>
<evidence type="ECO:0000313" key="3">
    <source>
        <dbReference type="EMBL" id="KAK8034003.1"/>
    </source>
</evidence>
<comment type="caution">
    <text evidence="3">The sequence shown here is derived from an EMBL/GenBank/DDBJ whole genome shotgun (WGS) entry which is preliminary data.</text>
</comment>
<evidence type="ECO:0000256" key="1">
    <source>
        <dbReference type="SAM" id="Coils"/>
    </source>
</evidence>
<feature type="compositionally biased region" description="Polar residues" evidence="2">
    <location>
        <begin position="301"/>
        <end position="322"/>
    </location>
</feature>
<keyword evidence="1" id="KW-0175">Coiled coil</keyword>
<protein>
    <submittedName>
        <fullName evidence="3">Uncharacterized protein</fullName>
    </submittedName>
</protein>
<accession>A0ABR1SI41</accession>
<feature type="compositionally biased region" description="Polar residues" evidence="2">
    <location>
        <begin position="240"/>
        <end position="265"/>
    </location>
</feature>
<proteinExistence type="predicted"/>
<dbReference type="EMBL" id="JAQQWK010000009">
    <property type="protein sequence ID" value="KAK8034003.1"/>
    <property type="molecule type" value="Genomic_DNA"/>
</dbReference>
<dbReference type="Proteomes" id="UP001444661">
    <property type="component" value="Unassembled WGS sequence"/>
</dbReference>
<evidence type="ECO:0000313" key="4">
    <source>
        <dbReference type="Proteomes" id="UP001444661"/>
    </source>
</evidence>
<reference evidence="3 4" key="1">
    <citation type="submission" date="2023-01" db="EMBL/GenBank/DDBJ databases">
        <title>Analysis of 21 Apiospora genomes using comparative genomics revels a genus with tremendous synthesis potential of carbohydrate active enzymes and secondary metabolites.</title>
        <authorList>
            <person name="Sorensen T."/>
        </authorList>
    </citation>
    <scope>NUCLEOTIDE SEQUENCE [LARGE SCALE GENOMIC DNA]</scope>
    <source>
        <strain evidence="3 4">CBS 33761</strain>
    </source>
</reference>
<feature type="coiled-coil region" evidence="1">
    <location>
        <begin position="71"/>
        <end position="98"/>
    </location>
</feature>
<feature type="region of interest" description="Disordered" evidence="2">
    <location>
        <begin position="361"/>
        <end position="387"/>
    </location>
</feature>
<evidence type="ECO:0000256" key="2">
    <source>
        <dbReference type="SAM" id="MobiDB-lite"/>
    </source>
</evidence>
<gene>
    <name evidence="3" type="ORF">PG993_008998</name>
</gene>
<name>A0ABR1SI41_9PEZI</name>
<sequence>MATSSSGDSGTLQYSSLAVSIPHPVVMDHSGEKSASIKTFLHRDNGQKKLSSVPDASTPIPTGLESMRDSIVRIVDTVESKQQEMASLTREFDDMQHSMQSGLRGLDVSLLVGKQKQIGKLLVDILKQQVRLKPKLRELRNRVQSKKGPGVYVQCLWDEFGILDKYPDFAVPVKYLEQGFNPLASFNKKDLAKVDLITSSQTGVKRPAHQGSQARKRNRSSRMAHGYNNMHSAHSWQGTQYNTQQNTPYGQQFGSGHGPQHQQHNPLHAHQFGTPHGPQHGSQHNPPYDQPDRSMIPWQTHPINPSHNGQFSPHLPSPSQNDFRPDVPTGGEAKSEPIEAANERLFITREDLRQFAETLLNSKKGGSGHPIALDSDDEVVKHSEDED</sequence>
<feature type="compositionally biased region" description="Basic and acidic residues" evidence="2">
    <location>
        <begin position="378"/>
        <end position="387"/>
    </location>
</feature>